<evidence type="ECO:0000313" key="1">
    <source>
        <dbReference type="EMBL" id="PCH11372.1"/>
    </source>
</evidence>
<dbReference type="Pfam" id="PF11311">
    <property type="entry name" value="DUF3114"/>
    <property type="match status" value="1"/>
</dbReference>
<comment type="caution">
    <text evidence="1">The sequence shown here is derived from an EMBL/GenBank/DDBJ whole genome shotgun (WGS) entry which is preliminary data.</text>
</comment>
<sequence length="340" mass="40488">MAIKPIEKRYQQLRFLASIGWTKKDLALVNDFPGIDYRIGSPLFLTYWNIHKTDKNPKFVLQFVLAIAKLPKELTGQIEETKTILQHFHPDLEPNHYFWEEFAAQVNQAFPERSIGKPGKLEKGLHQFRYIISSQQAQYVRNNFKKEGMTDAQALASYLRKKRGPFIWRKQVDYSFKESSRLHNKLKFEDGQVIFPDDEISYNIKLLMKFHTEFILDSFGNFLNETDAELVTERGVVNGASFNYGTEGLRHWDLDVDPIRRHDPQFRRDISKGYRSPKLIVKRWYDRAADEFDQSYFNGKGYYGYKGRSPYRYVKKQSQYYKWKIRFLKLVNFKDKKRIQ</sequence>
<gene>
    <name evidence="1" type="ORF">A9Y57_01675</name>
</gene>
<protein>
    <submittedName>
        <fullName evidence="1">Uncharacterized protein</fullName>
    </submittedName>
</protein>
<organism evidence="1 2">
    <name type="scientific">Streptococcus parauberis</name>
    <dbReference type="NCBI Taxonomy" id="1348"/>
    <lineage>
        <taxon>Bacteria</taxon>
        <taxon>Bacillati</taxon>
        <taxon>Bacillota</taxon>
        <taxon>Bacilli</taxon>
        <taxon>Lactobacillales</taxon>
        <taxon>Streptococcaceae</taxon>
        <taxon>Streptococcus</taxon>
    </lineage>
</organism>
<proteinExistence type="predicted"/>
<name>A0A2I8AJM1_9STRE</name>
<evidence type="ECO:0000313" key="2">
    <source>
        <dbReference type="Proteomes" id="UP000217465"/>
    </source>
</evidence>
<accession>A0A2I8AJM1</accession>
<dbReference type="InterPro" id="IPR021462">
    <property type="entry name" value="DUF3114"/>
</dbReference>
<reference evidence="1 2" key="1">
    <citation type="submission" date="2016-06" db="EMBL/GenBank/DDBJ databases">
        <authorList>
            <person name="Haines A.N."/>
            <person name="Council K.R."/>
        </authorList>
    </citation>
    <scope>NUCLEOTIDE SEQUENCE [LARGE SCALE GENOMIC DNA]</scope>
    <source>
        <strain evidence="1 2">SP158-29</strain>
    </source>
</reference>
<dbReference type="EMBL" id="NSGR01000009">
    <property type="protein sequence ID" value="PCH11372.1"/>
    <property type="molecule type" value="Genomic_DNA"/>
</dbReference>
<dbReference type="GeneID" id="61419799"/>
<dbReference type="Proteomes" id="UP000217465">
    <property type="component" value="Unassembled WGS sequence"/>
</dbReference>
<dbReference type="AlphaFoldDB" id="A0A2I8AJM1"/>
<dbReference type="RefSeq" id="WP_003105201.1">
    <property type="nucleotide sequence ID" value="NZ_CP025420.1"/>
</dbReference>